<evidence type="ECO:0000313" key="6">
    <source>
        <dbReference type="EMBL" id="AWV99415.1"/>
    </source>
</evidence>
<dbReference type="Gene3D" id="3.40.50.150">
    <property type="entry name" value="Vaccinia Virus protein VP39"/>
    <property type="match status" value="1"/>
</dbReference>
<dbReference type="SUPFAM" id="SSF53335">
    <property type="entry name" value="S-adenosyl-L-methionine-dependent methyltransferases"/>
    <property type="match status" value="1"/>
</dbReference>
<evidence type="ECO:0000256" key="3">
    <source>
        <dbReference type="HAMAP-Rule" id="MF_01589"/>
    </source>
</evidence>
<dbReference type="EMBL" id="CP029480">
    <property type="protein sequence ID" value="AWV99415.1"/>
    <property type="molecule type" value="Genomic_DNA"/>
</dbReference>
<feature type="binding site" evidence="3 4">
    <location>
        <begin position="63"/>
        <end position="65"/>
    </location>
    <ligand>
        <name>S-adenosyl-L-methionine</name>
        <dbReference type="ChEBI" id="CHEBI:59789"/>
    </ligand>
</feature>
<accession>A0A2Z4GEG3</accession>
<evidence type="ECO:0000256" key="4">
    <source>
        <dbReference type="PIRSR" id="PIRSR006325-1"/>
    </source>
</evidence>
<comment type="similarity">
    <text evidence="3">Belongs to the class I-like SAM-binding methyltransferase superfamily. Cx-SAM synthase family.</text>
</comment>
<dbReference type="CDD" id="cd02440">
    <property type="entry name" value="AdoMet_MTases"/>
    <property type="match status" value="1"/>
</dbReference>
<comment type="catalytic activity">
    <reaction evidence="3">
        <text>prephenate + S-adenosyl-L-methionine = carboxy-S-adenosyl-L-methionine + 3-phenylpyruvate + H2O</text>
        <dbReference type="Rhea" id="RHEA:51692"/>
        <dbReference type="ChEBI" id="CHEBI:15377"/>
        <dbReference type="ChEBI" id="CHEBI:18005"/>
        <dbReference type="ChEBI" id="CHEBI:29934"/>
        <dbReference type="ChEBI" id="CHEBI:59789"/>
        <dbReference type="ChEBI" id="CHEBI:134278"/>
    </reaction>
</comment>
<dbReference type="KEGG" id="als:DJ013_15100"/>
<dbReference type="InterPro" id="IPR005271">
    <property type="entry name" value="CmoA"/>
</dbReference>
<comment type="caution">
    <text evidence="3">Lacks conserved residue(s) required for the propagation of feature annotation.</text>
</comment>
<comment type="function">
    <text evidence="3">Catalyzes the conversion of S-adenosyl-L-methionine (SAM) to carboxy-S-adenosyl-L-methionine (Cx-SAM).</text>
</comment>
<dbReference type="EC" id="2.1.3.-" evidence="3"/>
<dbReference type="PIRSF" id="PIRSF006325">
    <property type="entry name" value="MeTrfase_bac"/>
    <property type="match status" value="1"/>
</dbReference>
<evidence type="ECO:0000256" key="1">
    <source>
        <dbReference type="ARBA" id="ARBA00022679"/>
    </source>
</evidence>
<name>A0A2Z4GEG3_9BACT</name>
<evidence type="ECO:0000256" key="2">
    <source>
        <dbReference type="ARBA" id="ARBA00022691"/>
    </source>
</evidence>
<organism evidence="6 7">
    <name type="scientific">Arcticibacterium luteifluviistationis</name>
    <dbReference type="NCBI Taxonomy" id="1784714"/>
    <lineage>
        <taxon>Bacteria</taxon>
        <taxon>Pseudomonadati</taxon>
        <taxon>Bacteroidota</taxon>
        <taxon>Cytophagia</taxon>
        <taxon>Cytophagales</taxon>
        <taxon>Leadbetterellaceae</taxon>
        <taxon>Arcticibacterium</taxon>
    </lineage>
</organism>
<dbReference type="RefSeq" id="WP_111372784.1">
    <property type="nucleotide sequence ID" value="NZ_CP029480.1"/>
</dbReference>
<dbReference type="GO" id="GO:1904047">
    <property type="term" value="F:S-adenosyl-L-methionine binding"/>
    <property type="evidence" value="ECO:0007669"/>
    <property type="project" value="UniProtKB-UniRule"/>
</dbReference>
<dbReference type="GO" id="GO:0002098">
    <property type="term" value="P:tRNA wobble uridine modification"/>
    <property type="evidence" value="ECO:0007669"/>
    <property type="project" value="InterPro"/>
</dbReference>
<dbReference type="PANTHER" id="PTHR43861">
    <property type="entry name" value="TRANS-ACONITATE 2-METHYLTRANSFERASE-RELATED"/>
    <property type="match status" value="1"/>
</dbReference>
<dbReference type="InterPro" id="IPR029063">
    <property type="entry name" value="SAM-dependent_MTases_sf"/>
</dbReference>
<evidence type="ECO:0000259" key="5">
    <source>
        <dbReference type="Pfam" id="PF13649"/>
    </source>
</evidence>
<keyword evidence="7" id="KW-1185">Reference proteome</keyword>
<dbReference type="Pfam" id="PF13649">
    <property type="entry name" value="Methyltransf_25"/>
    <property type="match status" value="1"/>
</dbReference>
<sequence>MSGKDKVFEQPLKAHDFKFGANVVSVFDDMVTRSVPFYLEMQRMITEIVQDFAVEGTNVYDLGCSTGTTLNNLDKVLPDGITFVGIDDSSEMLEKCDVNFKEQGMTREYKLEWQDMNQSVKIENASVVVLCLTLQFIRPLYRERLLKEIYDSMNPNSCLILVEKVLGEDSLFNRQFIKHYYDFKRRNSYNEMEISQKREALENVLIPYKLNENIELLKKTGFQYVETFFKWYNFCGMVAVK</sequence>
<dbReference type="Proteomes" id="UP000249873">
    <property type="component" value="Chromosome"/>
</dbReference>
<dbReference type="InterPro" id="IPR041698">
    <property type="entry name" value="Methyltransf_25"/>
</dbReference>
<proteinExistence type="inferred from homology"/>
<keyword evidence="2 3" id="KW-0949">S-adenosyl-L-methionine</keyword>
<dbReference type="PANTHER" id="PTHR43861:SF2">
    <property type="entry name" value="CARBOXY-S-ADENOSYL-L-METHIONINE SYNTHASE"/>
    <property type="match status" value="1"/>
</dbReference>
<dbReference type="GO" id="GO:0016743">
    <property type="term" value="F:carboxyl- or carbamoyltransferase activity"/>
    <property type="evidence" value="ECO:0007669"/>
    <property type="project" value="UniProtKB-UniRule"/>
</dbReference>
<keyword evidence="1 3" id="KW-0808">Transferase</keyword>
<dbReference type="HAMAP" id="MF_01589">
    <property type="entry name" value="Cx_SAM_synthase"/>
    <property type="match status" value="1"/>
</dbReference>
<dbReference type="NCBIfam" id="TIGR00740">
    <property type="entry name" value="carboxy-S-adenosyl-L-methionine synthase CmoA"/>
    <property type="match status" value="1"/>
</dbReference>
<feature type="domain" description="Methyltransferase" evidence="5">
    <location>
        <begin position="59"/>
        <end position="156"/>
    </location>
</feature>
<dbReference type="OrthoDB" id="9779941at2"/>
<protein>
    <recommendedName>
        <fullName evidence="3">Carboxy-S-adenosyl-L-methionine synthase</fullName>
        <shortName evidence="3">Cx-SAM synthase</shortName>
        <ecNumber evidence="3">2.1.3.-</ecNumber>
    </recommendedName>
</protein>
<gene>
    <name evidence="3 6" type="primary">cmoA</name>
    <name evidence="6" type="ORF">DJ013_15100</name>
</gene>
<evidence type="ECO:0000313" key="7">
    <source>
        <dbReference type="Proteomes" id="UP000249873"/>
    </source>
</evidence>
<reference evidence="6 7" key="1">
    <citation type="submission" date="2018-05" db="EMBL/GenBank/DDBJ databases">
        <title>Complete genome sequence of Arcticibacterium luteifluviistationis SM1504T, a cytophagaceae bacterium isolated from Arctic surface seawater.</title>
        <authorList>
            <person name="Li Y."/>
            <person name="Qin Q.-L."/>
        </authorList>
    </citation>
    <scope>NUCLEOTIDE SEQUENCE [LARGE SCALE GENOMIC DNA]</scope>
    <source>
        <strain evidence="6 7">SM1504</strain>
    </source>
</reference>
<feature type="binding site" evidence="3 4">
    <location>
        <position position="38"/>
    </location>
    <ligand>
        <name>S-adenosyl-L-methionine</name>
        <dbReference type="ChEBI" id="CHEBI:59789"/>
    </ligand>
</feature>
<dbReference type="AlphaFoldDB" id="A0A2Z4GEG3"/>
<feature type="binding site" evidence="3">
    <location>
        <position position="198"/>
    </location>
    <ligand>
        <name>S-adenosyl-L-methionine</name>
        <dbReference type="ChEBI" id="CHEBI:59789"/>
    </ligand>
</feature>